<evidence type="ECO:0000313" key="2">
    <source>
        <dbReference type="Proteomes" id="UP001148662"/>
    </source>
</evidence>
<proteinExistence type="predicted"/>
<keyword evidence="2" id="KW-1185">Reference proteome</keyword>
<protein>
    <submittedName>
        <fullName evidence="1">Uncharacterized protein</fullName>
    </submittedName>
</protein>
<organism evidence="1 2">
    <name type="scientific">Phlebia brevispora</name>
    <dbReference type="NCBI Taxonomy" id="194682"/>
    <lineage>
        <taxon>Eukaryota</taxon>
        <taxon>Fungi</taxon>
        <taxon>Dikarya</taxon>
        <taxon>Basidiomycota</taxon>
        <taxon>Agaricomycotina</taxon>
        <taxon>Agaricomycetes</taxon>
        <taxon>Polyporales</taxon>
        <taxon>Meruliaceae</taxon>
        <taxon>Phlebia</taxon>
    </lineage>
</organism>
<dbReference type="EMBL" id="JANHOG010000403">
    <property type="protein sequence ID" value="KAJ3554717.1"/>
    <property type="molecule type" value="Genomic_DNA"/>
</dbReference>
<gene>
    <name evidence="1" type="ORF">NM688_g2966</name>
</gene>
<evidence type="ECO:0000313" key="1">
    <source>
        <dbReference type="EMBL" id="KAJ3554717.1"/>
    </source>
</evidence>
<comment type="caution">
    <text evidence="1">The sequence shown here is derived from an EMBL/GenBank/DDBJ whole genome shotgun (WGS) entry which is preliminary data.</text>
</comment>
<name>A0ACC1T714_9APHY</name>
<accession>A0ACC1T714</accession>
<dbReference type="Proteomes" id="UP001148662">
    <property type="component" value="Unassembled WGS sequence"/>
</dbReference>
<reference evidence="1" key="1">
    <citation type="submission" date="2022-07" db="EMBL/GenBank/DDBJ databases">
        <title>Genome Sequence of Phlebia brevispora.</title>
        <authorList>
            <person name="Buettner E."/>
        </authorList>
    </citation>
    <scope>NUCLEOTIDE SEQUENCE</scope>
    <source>
        <strain evidence="1">MPL23</strain>
    </source>
</reference>
<sequence length="124" mass="13732">MSIASMSTTMSGPDTFTIKAVRQDTIILLRATYSMSLIEVRDKIRSKFASQDGPPLTDAFTIGFAPINPDETSPLAQGRPRSQSTSAIRQGSQPRLRFLCSEDDWQNAISCCTGKLTLHIFDRF</sequence>